<protein>
    <submittedName>
        <fullName evidence="2">Uncharacterized protein</fullName>
    </submittedName>
</protein>
<evidence type="ECO:0000313" key="3">
    <source>
        <dbReference type="Proteomes" id="UP000708208"/>
    </source>
</evidence>
<dbReference type="EMBL" id="CAJVCH010026088">
    <property type="protein sequence ID" value="CAG7699901.1"/>
    <property type="molecule type" value="Genomic_DNA"/>
</dbReference>
<organism evidence="2 3">
    <name type="scientific">Allacma fusca</name>
    <dbReference type="NCBI Taxonomy" id="39272"/>
    <lineage>
        <taxon>Eukaryota</taxon>
        <taxon>Metazoa</taxon>
        <taxon>Ecdysozoa</taxon>
        <taxon>Arthropoda</taxon>
        <taxon>Hexapoda</taxon>
        <taxon>Collembola</taxon>
        <taxon>Symphypleona</taxon>
        <taxon>Sminthuridae</taxon>
        <taxon>Allacma</taxon>
    </lineage>
</organism>
<sequence>MGRTRKGLTLVPKEKLVNVIPTLPSPDEDYGDPFTEKSRVFVFYPSTRKAYGGVVTRITESNVWVIVEGNRLHIRKFQARWRVQGHLEKDHDAAELVVEPGETRPPSKVWAQQAEKTVHDLNDMVMNKVPVPSQLRHKVIRGLKRKARTPTPEPVRPEPDDEPQPSTSAGRPPLLVRLSPTYLSYDSQILAAISSTFSVRSPMSSSSQCVLDESELAPVTAAVRRIIPWEINEYMGLDADTNKGVRDVRIRLSADGTHWEEEDVGDLTETVNEIAAKVCETFEKYAGERRISRGGRRK</sequence>
<proteinExistence type="predicted"/>
<gene>
    <name evidence="2" type="ORF">AFUS01_LOCUS4202</name>
</gene>
<dbReference type="AlphaFoldDB" id="A0A8J2J580"/>
<accession>A0A8J2J580</accession>
<reference evidence="2" key="1">
    <citation type="submission" date="2021-06" db="EMBL/GenBank/DDBJ databases">
        <authorList>
            <person name="Hodson N. C."/>
            <person name="Mongue J. A."/>
            <person name="Jaron S. K."/>
        </authorList>
    </citation>
    <scope>NUCLEOTIDE SEQUENCE</scope>
</reference>
<evidence type="ECO:0000256" key="1">
    <source>
        <dbReference type="SAM" id="MobiDB-lite"/>
    </source>
</evidence>
<comment type="caution">
    <text evidence="2">The sequence shown here is derived from an EMBL/GenBank/DDBJ whole genome shotgun (WGS) entry which is preliminary data.</text>
</comment>
<feature type="region of interest" description="Disordered" evidence="1">
    <location>
        <begin position="140"/>
        <end position="173"/>
    </location>
</feature>
<name>A0A8J2J580_9HEXA</name>
<keyword evidence="3" id="KW-1185">Reference proteome</keyword>
<evidence type="ECO:0000313" key="2">
    <source>
        <dbReference type="EMBL" id="CAG7699901.1"/>
    </source>
</evidence>
<dbReference type="Proteomes" id="UP000708208">
    <property type="component" value="Unassembled WGS sequence"/>
</dbReference>